<evidence type="ECO:0000313" key="1">
    <source>
        <dbReference type="EMBL" id="KAF2472217.1"/>
    </source>
</evidence>
<proteinExistence type="predicted"/>
<dbReference type="EMBL" id="MU003503">
    <property type="protein sequence ID" value="KAF2472217.1"/>
    <property type="molecule type" value="Genomic_DNA"/>
</dbReference>
<accession>A0ACB6QZK4</accession>
<organism evidence="1 2">
    <name type="scientific">Lindgomyces ingoldianus</name>
    <dbReference type="NCBI Taxonomy" id="673940"/>
    <lineage>
        <taxon>Eukaryota</taxon>
        <taxon>Fungi</taxon>
        <taxon>Dikarya</taxon>
        <taxon>Ascomycota</taxon>
        <taxon>Pezizomycotina</taxon>
        <taxon>Dothideomycetes</taxon>
        <taxon>Pleosporomycetidae</taxon>
        <taxon>Pleosporales</taxon>
        <taxon>Lindgomycetaceae</taxon>
        <taxon>Lindgomyces</taxon>
    </lineage>
</organism>
<gene>
    <name evidence="1" type="ORF">BDR25DRAFT_367014</name>
</gene>
<evidence type="ECO:0000313" key="2">
    <source>
        <dbReference type="Proteomes" id="UP000799755"/>
    </source>
</evidence>
<reference evidence="1" key="1">
    <citation type="journal article" date="2020" name="Stud. Mycol.">
        <title>101 Dothideomycetes genomes: a test case for predicting lifestyles and emergence of pathogens.</title>
        <authorList>
            <person name="Haridas S."/>
            <person name="Albert R."/>
            <person name="Binder M."/>
            <person name="Bloem J."/>
            <person name="Labutti K."/>
            <person name="Salamov A."/>
            <person name="Andreopoulos B."/>
            <person name="Baker S."/>
            <person name="Barry K."/>
            <person name="Bills G."/>
            <person name="Bluhm B."/>
            <person name="Cannon C."/>
            <person name="Castanera R."/>
            <person name="Culley D."/>
            <person name="Daum C."/>
            <person name="Ezra D."/>
            <person name="Gonzalez J."/>
            <person name="Henrissat B."/>
            <person name="Kuo A."/>
            <person name="Liang C."/>
            <person name="Lipzen A."/>
            <person name="Lutzoni F."/>
            <person name="Magnuson J."/>
            <person name="Mondo S."/>
            <person name="Nolan M."/>
            <person name="Ohm R."/>
            <person name="Pangilinan J."/>
            <person name="Park H.-J."/>
            <person name="Ramirez L."/>
            <person name="Alfaro M."/>
            <person name="Sun H."/>
            <person name="Tritt A."/>
            <person name="Yoshinaga Y."/>
            <person name="Zwiers L.-H."/>
            <person name="Turgeon B."/>
            <person name="Goodwin S."/>
            <person name="Spatafora J."/>
            <person name="Crous P."/>
            <person name="Grigoriev I."/>
        </authorList>
    </citation>
    <scope>NUCLEOTIDE SEQUENCE</scope>
    <source>
        <strain evidence="1">ATCC 200398</strain>
    </source>
</reference>
<protein>
    <submittedName>
        <fullName evidence="1">Alpha/beta-hydrolase</fullName>
    </submittedName>
</protein>
<keyword evidence="2" id="KW-1185">Reference proteome</keyword>
<name>A0ACB6QZK4_9PLEO</name>
<dbReference type="Proteomes" id="UP000799755">
    <property type="component" value="Unassembled WGS sequence"/>
</dbReference>
<comment type="caution">
    <text evidence="1">The sequence shown here is derived from an EMBL/GenBank/DDBJ whole genome shotgun (WGS) entry which is preliminary data.</text>
</comment>
<sequence>MPFHKNSDVSLFYTDSEGTGPPVLFLHGWACDSHDWSYQIPFLISLGYRVIAMDHRGHGRSTSPSPPSSPSSELNSSPPPPSSSGYSLSALASDAASLLTHLSTGPVILIAHSMGTVIASLLTISHPTLIRALILAHPIYSGVPPALPLMAARMRSLSSSSPAQIPVLAADFFSKLMYTPQTPSWLKTWQIRRVLGCEPEMLVGCVDGIVDIFDSVMGQTEACKAFMQKRTVPRLVVCTEAIPGAEAWERELGVREGVDEVWVLGGGTFAHMVEHERFNGILGEWLKKGGLPGGE</sequence>